<evidence type="ECO:0000256" key="2">
    <source>
        <dbReference type="ARBA" id="ARBA00023015"/>
    </source>
</evidence>
<evidence type="ECO:0000256" key="4">
    <source>
        <dbReference type="ARBA" id="ARBA00023082"/>
    </source>
</evidence>
<dbReference type="InterPro" id="IPR014284">
    <property type="entry name" value="RNA_pol_sigma-70_dom"/>
</dbReference>
<comment type="subunit">
    <text evidence="7">Interacts with the RNA polymerase core enzyme.</text>
</comment>
<dbReference type="InterPro" id="IPR050813">
    <property type="entry name" value="Sigma-70_Factor"/>
</dbReference>
<comment type="function">
    <text evidence="7">Sigma factors are initiation factors that promote the attachment of RNA polymerase to specific initiation sites and are then released. This sigma factor is involved in regulation of expression of heat shock genes.</text>
</comment>
<dbReference type="EMBL" id="CP049989">
    <property type="protein sequence ID" value="QIM52751.1"/>
    <property type="molecule type" value="Genomic_DNA"/>
</dbReference>
<feature type="domain" description="RNA polymerase sigma-70" evidence="9">
    <location>
        <begin position="95"/>
        <end position="108"/>
    </location>
</feature>
<dbReference type="NCBIfam" id="TIGR02392">
    <property type="entry name" value="rpoH_proteo"/>
    <property type="match status" value="1"/>
</dbReference>
<dbReference type="KEGG" id="hcz:G9Q37_11645"/>
<reference evidence="11 12" key="1">
    <citation type="submission" date="2020-03" db="EMBL/GenBank/DDBJ databases">
        <title>Hydrogenophaga sp. nov. isolated from cyanobacterial mat.</title>
        <authorList>
            <person name="Thorat V."/>
            <person name="Kirdat K."/>
            <person name="Tiwarekar B."/>
            <person name="Costa E.D."/>
            <person name="Yadav A."/>
        </authorList>
    </citation>
    <scope>NUCLEOTIDE SEQUENCE [LARGE SCALE GENOMIC DNA]</scope>
    <source>
        <strain evidence="11 12">BA0156</strain>
    </source>
</reference>
<protein>
    <recommendedName>
        <fullName evidence="7 8">RNA polymerase sigma factor RpoH</fullName>
    </recommendedName>
    <alternativeName>
        <fullName evidence="7">RNA polymerase sigma-32 factor</fullName>
    </alternativeName>
</protein>
<keyword evidence="2 7" id="KW-0805">Transcription regulation</keyword>
<evidence type="ECO:0000259" key="9">
    <source>
        <dbReference type="PROSITE" id="PS00715"/>
    </source>
</evidence>
<dbReference type="InterPro" id="IPR009042">
    <property type="entry name" value="RNA_pol_sigma70_r1_2"/>
</dbReference>
<organism evidence="11 12">
    <name type="scientific">Hydrogenophaga crocea</name>
    <dbReference type="NCBI Taxonomy" id="2716225"/>
    <lineage>
        <taxon>Bacteria</taxon>
        <taxon>Pseudomonadati</taxon>
        <taxon>Pseudomonadota</taxon>
        <taxon>Betaproteobacteria</taxon>
        <taxon>Burkholderiales</taxon>
        <taxon>Comamonadaceae</taxon>
        <taxon>Hydrogenophaga</taxon>
    </lineage>
</organism>
<comment type="similarity">
    <text evidence="7">Belongs to the sigma-70 factor family. RpoH subfamily.</text>
</comment>
<dbReference type="GO" id="GO:0006352">
    <property type="term" value="P:DNA-templated transcription initiation"/>
    <property type="evidence" value="ECO:0007669"/>
    <property type="project" value="UniProtKB-UniRule"/>
</dbReference>
<dbReference type="GO" id="GO:0005737">
    <property type="term" value="C:cytoplasm"/>
    <property type="evidence" value="ECO:0007669"/>
    <property type="project" value="UniProtKB-SubCell"/>
</dbReference>
<keyword evidence="4 7" id="KW-0731">Sigma factor</keyword>
<comment type="subcellular location">
    <subcellularLocation>
        <location evidence="7">Cytoplasm</location>
    </subcellularLocation>
</comment>
<dbReference type="Gene3D" id="1.10.601.10">
    <property type="entry name" value="RNA Polymerase Primary Sigma Factor"/>
    <property type="match status" value="1"/>
</dbReference>
<dbReference type="NCBIfam" id="NF005143">
    <property type="entry name" value="PRK06596.1"/>
    <property type="match status" value="1"/>
</dbReference>
<dbReference type="SUPFAM" id="SSF88946">
    <property type="entry name" value="Sigma2 domain of RNA polymerase sigma factors"/>
    <property type="match status" value="1"/>
</dbReference>
<dbReference type="Proteomes" id="UP000503162">
    <property type="component" value="Chromosome"/>
</dbReference>
<comment type="caution">
    <text evidence="7">Lacks conserved residue(s) required for the propagation of feature annotation.</text>
</comment>
<keyword evidence="1 7" id="KW-0963">Cytoplasm</keyword>
<dbReference type="Pfam" id="PF04542">
    <property type="entry name" value="Sigma70_r2"/>
    <property type="match status" value="1"/>
</dbReference>
<dbReference type="AlphaFoldDB" id="A0A6G8IHY7"/>
<dbReference type="CDD" id="cd06171">
    <property type="entry name" value="Sigma70_r4"/>
    <property type="match status" value="1"/>
</dbReference>
<dbReference type="InterPro" id="IPR013325">
    <property type="entry name" value="RNA_pol_sigma_r2"/>
</dbReference>
<dbReference type="SUPFAM" id="SSF88659">
    <property type="entry name" value="Sigma3 and sigma4 domains of RNA polymerase sigma factors"/>
    <property type="match status" value="1"/>
</dbReference>
<keyword evidence="6 7" id="KW-0804">Transcription</keyword>
<dbReference type="InterPro" id="IPR012759">
    <property type="entry name" value="RNA_pol_sigma_RpoH_proteobac"/>
</dbReference>
<sequence>MSPSLAVAHPAAPGALAVASPWSRSLTLPPLGNLDAYISAINRLPLLTLEEEQEAARRLRDHNDLEAAGRLVMSHLRLVVSISRQYLGYGLPHGDLIQEGNVGLMKAVKRFDPDQGVRLVSYAIHWIKAEIHEYILKNWRMVKLATTKAQRKLFFNLRSRKQGLRAEALDGDTHREVLSDAEIGVVARELKVKPEEVREMETRLSGGDVVLDPAPGDDGEEAFGPIAYLADASHEPTAMIESAERDHLATEGIARAMGELDERSRRIVSERWLKVNDDGSGGMTLHELAAEYGVSAERIRQIEVAAMKKMRKALAAYA</sequence>
<dbReference type="InterPro" id="IPR000943">
    <property type="entry name" value="RNA_pol_sigma70"/>
</dbReference>
<dbReference type="PANTHER" id="PTHR30376">
    <property type="entry name" value="SIGMA FACTOR RPOH HEAT SHOCK RELATED"/>
    <property type="match status" value="1"/>
</dbReference>
<keyword evidence="5 7" id="KW-0238">DNA-binding</keyword>
<feature type="region of interest" description="Sigma-70 factor domain-2" evidence="7">
    <location>
        <begin position="71"/>
        <end position="140"/>
    </location>
</feature>
<evidence type="ECO:0000256" key="7">
    <source>
        <dbReference type="HAMAP-Rule" id="MF_00961"/>
    </source>
</evidence>
<evidence type="ECO:0000256" key="6">
    <source>
        <dbReference type="ARBA" id="ARBA00023163"/>
    </source>
</evidence>
<dbReference type="GO" id="GO:0003677">
    <property type="term" value="F:DNA binding"/>
    <property type="evidence" value="ECO:0007669"/>
    <property type="project" value="UniProtKB-UniRule"/>
</dbReference>
<dbReference type="PROSITE" id="PS00716">
    <property type="entry name" value="SIGMA70_2"/>
    <property type="match status" value="1"/>
</dbReference>
<keyword evidence="12" id="KW-1185">Reference proteome</keyword>
<accession>A0A6G8IHY7</accession>
<feature type="short sequence motif" description="Interaction with polymerase core subunit RpoC" evidence="7">
    <location>
        <begin position="95"/>
        <end position="98"/>
    </location>
</feature>
<evidence type="ECO:0000256" key="3">
    <source>
        <dbReference type="ARBA" id="ARBA00023016"/>
    </source>
</evidence>
<feature type="DNA-binding region" description="H-T-H motif" evidence="7">
    <location>
        <begin position="285"/>
        <end position="304"/>
    </location>
</feature>
<keyword evidence="3 7" id="KW-0346">Stress response</keyword>
<dbReference type="GO" id="GO:0009408">
    <property type="term" value="P:response to heat"/>
    <property type="evidence" value="ECO:0007669"/>
    <property type="project" value="UniProtKB-UniRule"/>
</dbReference>
<evidence type="ECO:0000256" key="8">
    <source>
        <dbReference type="NCBIfam" id="TIGR02392"/>
    </source>
</evidence>
<evidence type="ECO:0000259" key="10">
    <source>
        <dbReference type="PROSITE" id="PS00716"/>
    </source>
</evidence>
<dbReference type="NCBIfam" id="TIGR02937">
    <property type="entry name" value="sigma70-ECF"/>
    <property type="match status" value="1"/>
</dbReference>
<dbReference type="Pfam" id="PF04545">
    <property type="entry name" value="Sigma70_r4"/>
    <property type="match status" value="1"/>
</dbReference>
<dbReference type="Gene3D" id="1.20.140.160">
    <property type="match status" value="1"/>
</dbReference>
<dbReference type="PRINTS" id="PR00046">
    <property type="entry name" value="SIGMA70FCT"/>
</dbReference>
<dbReference type="PANTHER" id="PTHR30376:SF3">
    <property type="entry name" value="RNA POLYMERASE SIGMA FACTOR RPOH"/>
    <property type="match status" value="1"/>
</dbReference>
<evidence type="ECO:0000313" key="11">
    <source>
        <dbReference type="EMBL" id="QIM52751.1"/>
    </source>
</evidence>
<proteinExistence type="inferred from homology"/>
<feature type="domain" description="RNA polymerase sigma-70" evidence="10">
    <location>
        <begin position="284"/>
        <end position="310"/>
    </location>
</feature>
<dbReference type="InterPro" id="IPR007627">
    <property type="entry name" value="RNA_pol_sigma70_r2"/>
</dbReference>
<dbReference type="RefSeq" id="WP_166227353.1">
    <property type="nucleotide sequence ID" value="NZ_CP049989.1"/>
</dbReference>
<dbReference type="InterPro" id="IPR007630">
    <property type="entry name" value="RNA_pol_sigma70_r4"/>
</dbReference>
<dbReference type="HAMAP" id="MF_00961">
    <property type="entry name" value="Sigma70_RpoH"/>
    <property type="match status" value="1"/>
</dbReference>
<dbReference type="Pfam" id="PF00140">
    <property type="entry name" value="Sigma70_r1_2"/>
    <property type="match status" value="1"/>
</dbReference>
<name>A0A6G8IHY7_9BURK</name>
<gene>
    <name evidence="7 11" type="primary">rpoH</name>
    <name evidence="11" type="ORF">G9Q37_11645</name>
</gene>
<evidence type="ECO:0000313" key="12">
    <source>
        <dbReference type="Proteomes" id="UP000503162"/>
    </source>
</evidence>
<dbReference type="PROSITE" id="PS00715">
    <property type="entry name" value="SIGMA70_1"/>
    <property type="match status" value="1"/>
</dbReference>
<evidence type="ECO:0000256" key="1">
    <source>
        <dbReference type="ARBA" id="ARBA00022490"/>
    </source>
</evidence>
<evidence type="ECO:0000256" key="5">
    <source>
        <dbReference type="ARBA" id="ARBA00023125"/>
    </source>
</evidence>
<dbReference type="InterPro" id="IPR013324">
    <property type="entry name" value="RNA_pol_sigma_r3/r4-like"/>
</dbReference>
<dbReference type="GO" id="GO:0016987">
    <property type="term" value="F:sigma factor activity"/>
    <property type="evidence" value="ECO:0007669"/>
    <property type="project" value="UniProtKB-UniRule"/>
</dbReference>